<comment type="caution">
    <text evidence="3">The sequence shown here is derived from an EMBL/GenBank/DDBJ whole genome shotgun (WGS) entry which is preliminary data.</text>
</comment>
<accession>A0A502CHZ3</accession>
<dbReference type="AlphaFoldDB" id="A0A502CHZ3"/>
<keyword evidence="4" id="KW-1185">Reference proteome</keyword>
<dbReference type="RefSeq" id="WP_140871058.1">
    <property type="nucleotide sequence ID" value="NZ_RCZK01000006.1"/>
</dbReference>
<dbReference type="InterPro" id="IPR011041">
    <property type="entry name" value="Quinoprot_gluc/sorb_DH_b-prop"/>
</dbReference>
<dbReference type="InterPro" id="IPR011042">
    <property type="entry name" value="6-blade_b-propeller_TolB-like"/>
</dbReference>
<feature type="domain" description="Pyrroloquinoline quinone-dependent pyranose dehydrogenase beta-propeller" evidence="2">
    <location>
        <begin position="69"/>
        <end position="285"/>
    </location>
</feature>
<feature type="domain" description="Pyrroloquinoline quinone-dependent pyranose dehydrogenase beta-propeller" evidence="2">
    <location>
        <begin position="326"/>
        <end position="436"/>
    </location>
</feature>
<sequence>MRKHILIVLGLIVLVAIAGFVYLAWPDSAKLSVAEVAGVRPDITAPRIQTIPTINVADVVGWQDGATPTAAPGLTVRPFATGLDHPRWLYRLPNGDVLVAETNSPLRKGGGIQGWVMKHLLGKAGAAGPSANRITLLRDTNGDGVSDQRSVFMTGLNSPFGMALFKGQLYIGNTDALVRVPYTDGQTRITATPETVIKLNPGGNHWARNVIPAPDGKTLYVSVGSATNIADHGIDAEKYRANILQAWPDAKTFRIYAAGLRNPQGMAINPITGQLWTVVNERDMLGSDLAPDYLTQVEFGDQFGWPWYYWGGYPDTRVEPANPALQQYSKRPDYAMGPHVAALGLDFANDIKLGQRFANGAFVGEHGSWNRKPVSGYKVVYVAFAASGFPAPGTKPVDVLTGFLDAKGEARGRPVGVIADQTGAMLVADDVGNVVWRVSPAAPTQTAAR</sequence>
<dbReference type="Gene3D" id="2.120.10.30">
    <property type="entry name" value="TolB, C-terminal domain"/>
    <property type="match status" value="1"/>
</dbReference>
<dbReference type="PANTHER" id="PTHR33546:SF1">
    <property type="entry name" value="LARGE, MULTIFUNCTIONAL SECRETED PROTEIN"/>
    <property type="match status" value="1"/>
</dbReference>
<dbReference type="InterPro" id="IPR054539">
    <property type="entry name" value="Beta-prop_PDH"/>
</dbReference>
<protein>
    <submittedName>
        <fullName evidence="3">Sorbosone dehydrogenase family protein</fullName>
    </submittedName>
</protein>
<dbReference type="EMBL" id="RCZK01000006">
    <property type="protein sequence ID" value="TPG12342.1"/>
    <property type="molecule type" value="Genomic_DNA"/>
</dbReference>
<evidence type="ECO:0000313" key="4">
    <source>
        <dbReference type="Proteomes" id="UP000318413"/>
    </source>
</evidence>
<organism evidence="3 4">
    <name type="scientific">Sphingomonas oligophenolica</name>
    <dbReference type="NCBI Taxonomy" id="301154"/>
    <lineage>
        <taxon>Bacteria</taxon>
        <taxon>Pseudomonadati</taxon>
        <taxon>Pseudomonadota</taxon>
        <taxon>Alphaproteobacteria</taxon>
        <taxon>Sphingomonadales</taxon>
        <taxon>Sphingomonadaceae</taxon>
        <taxon>Sphingomonas</taxon>
    </lineage>
</organism>
<proteinExistence type="predicted"/>
<feature type="transmembrane region" description="Helical" evidence="1">
    <location>
        <begin position="5"/>
        <end position="25"/>
    </location>
</feature>
<dbReference type="OrthoDB" id="9770043at2"/>
<evidence type="ECO:0000259" key="2">
    <source>
        <dbReference type="Pfam" id="PF22807"/>
    </source>
</evidence>
<keyword evidence="1" id="KW-1133">Transmembrane helix</keyword>
<dbReference type="SUPFAM" id="SSF50952">
    <property type="entry name" value="Soluble quinoprotein glucose dehydrogenase"/>
    <property type="match status" value="1"/>
</dbReference>
<keyword evidence="1" id="KW-0472">Membrane</keyword>
<evidence type="ECO:0000256" key="1">
    <source>
        <dbReference type="SAM" id="Phobius"/>
    </source>
</evidence>
<reference evidence="3 4" key="1">
    <citation type="journal article" date="2019" name="Environ. Microbiol.">
        <title>Species interactions and distinct microbial communities in high Arctic permafrost affected cryosols are associated with the CH4 and CO2 gas fluxes.</title>
        <authorList>
            <person name="Altshuler I."/>
            <person name="Hamel J."/>
            <person name="Turney S."/>
            <person name="Magnuson E."/>
            <person name="Levesque R."/>
            <person name="Greer C."/>
            <person name="Whyte L.G."/>
        </authorList>
    </citation>
    <scope>NUCLEOTIDE SEQUENCE [LARGE SCALE GENOMIC DNA]</scope>
    <source>
        <strain evidence="3 4">S5.1</strain>
    </source>
</reference>
<name>A0A502CHZ3_9SPHN</name>
<dbReference type="Proteomes" id="UP000318413">
    <property type="component" value="Unassembled WGS sequence"/>
</dbReference>
<gene>
    <name evidence="3" type="ORF">EAH84_09230</name>
</gene>
<evidence type="ECO:0000313" key="3">
    <source>
        <dbReference type="EMBL" id="TPG12342.1"/>
    </source>
</evidence>
<dbReference type="PANTHER" id="PTHR33546">
    <property type="entry name" value="LARGE, MULTIFUNCTIONAL SECRETED PROTEIN-RELATED"/>
    <property type="match status" value="1"/>
</dbReference>
<keyword evidence="1" id="KW-0812">Transmembrane</keyword>
<dbReference type="Pfam" id="PF22807">
    <property type="entry name" value="TrAA12"/>
    <property type="match status" value="2"/>
</dbReference>